<dbReference type="AlphaFoldDB" id="A0A2U1JF74"/>
<dbReference type="SUPFAM" id="SSF51735">
    <property type="entry name" value="NAD(P)-binding Rossmann-fold domains"/>
    <property type="match status" value="1"/>
</dbReference>
<proteinExistence type="predicted"/>
<evidence type="ECO:0000313" key="1">
    <source>
        <dbReference type="EMBL" id="PWA03654.1"/>
    </source>
</evidence>
<dbReference type="Gene3D" id="3.40.50.720">
    <property type="entry name" value="NAD(P)-binding Rossmann-like Domain"/>
    <property type="match status" value="1"/>
</dbReference>
<protein>
    <recommendedName>
        <fullName evidence="3">NAD-dependent epimerase/dehydratase domain-containing protein</fullName>
    </recommendedName>
</protein>
<dbReference type="EMBL" id="MBFU01000009">
    <property type="protein sequence ID" value="PWA03654.1"/>
    <property type="molecule type" value="Genomic_DNA"/>
</dbReference>
<comment type="caution">
    <text evidence="1">The sequence shown here is derived from an EMBL/GenBank/DDBJ whole genome shotgun (WGS) entry which is preliminary data.</text>
</comment>
<keyword evidence="2" id="KW-1185">Reference proteome</keyword>
<dbReference type="InterPro" id="IPR036291">
    <property type="entry name" value="NAD(P)-bd_dom_sf"/>
</dbReference>
<dbReference type="PANTHER" id="PTHR40129">
    <property type="entry name" value="KETOPANTOATE REDUCTASE N-TERMINAL DOMAIN-CONTAINING PROTEIN"/>
    <property type="match status" value="1"/>
</dbReference>
<accession>A0A2U1JF74</accession>
<evidence type="ECO:0000313" key="2">
    <source>
        <dbReference type="Proteomes" id="UP000245591"/>
    </source>
</evidence>
<organism evidence="1 2">
    <name type="scientific">Smittium angustum</name>
    <dbReference type="NCBI Taxonomy" id="133377"/>
    <lineage>
        <taxon>Eukaryota</taxon>
        <taxon>Fungi</taxon>
        <taxon>Fungi incertae sedis</taxon>
        <taxon>Zoopagomycota</taxon>
        <taxon>Kickxellomycotina</taxon>
        <taxon>Harpellomycetes</taxon>
        <taxon>Harpellales</taxon>
        <taxon>Legeriomycetaceae</taxon>
        <taxon>Smittium</taxon>
    </lineage>
</organism>
<sequence>MFLTEKAKSFKTDLLIIGRGFIGTYVQNLCTKQNVECVSTTRDGREGTIEYELPDESVPFEEFVKAANKLPYAKTLLLTFPIKGKKLMRNFIESYRVSHSSGPQNSQLIYLGTTGVFTKIPSDRHTERDPTVNPERQESENVLIEEYEGTVLYLSGLWGGNRDPRNWVRFYKTEEAIEKRIKNRTLHLIHGEDVANGIVNGLLQNFTKGERWIISHPECYDMLEILVKHLDKDNLELLKRVIAQPNMRKYVNSPKIEELKFGKDACLQRRVDPDEFWKTFGLEPSFRFEP</sequence>
<dbReference type="Proteomes" id="UP000245591">
    <property type="component" value="Unassembled WGS sequence"/>
</dbReference>
<reference evidence="1 2" key="1">
    <citation type="journal article" date="2018" name="MBio">
        <title>Comparative Genomics Reveals the Core Gene Toolbox for the Fungus-Insect Symbiosis.</title>
        <authorList>
            <person name="Wang Y."/>
            <person name="Stata M."/>
            <person name="Wang W."/>
            <person name="Stajich J.E."/>
            <person name="White M.M."/>
            <person name="Moncalvo J.M."/>
        </authorList>
    </citation>
    <scope>NUCLEOTIDE SEQUENCE [LARGE SCALE GENOMIC DNA]</scope>
    <source>
        <strain evidence="1 2">AUS-126-30</strain>
    </source>
</reference>
<evidence type="ECO:0008006" key="3">
    <source>
        <dbReference type="Google" id="ProtNLM"/>
    </source>
</evidence>
<dbReference type="PANTHER" id="PTHR40129:SF2">
    <property type="entry name" value="KETOPANTOATE REDUCTASE N-TERMINAL DOMAIN-CONTAINING PROTEIN"/>
    <property type="match status" value="1"/>
</dbReference>
<gene>
    <name evidence="1" type="ORF">BB558_000139</name>
</gene>
<name>A0A2U1JF74_SMIAN</name>